<keyword evidence="3" id="KW-1185">Reference proteome</keyword>
<name>A0A7J7E024_TRIWF</name>
<feature type="transmembrane region" description="Helical" evidence="1">
    <location>
        <begin position="64"/>
        <end position="89"/>
    </location>
</feature>
<dbReference type="Proteomes" id="UP000593562">
    <property type="component" value="Unassembled WGS sequence"/>
</dbReference>
<sequence length="188" mass="20732">MSTDEERKRKTFIDVQIKALDDIVAMNSLFTIAVFVGLSLASSNEHNLGGRKECDADPGTAQRLILYEVVSFAFFLLSSLAATTCKVVLNTRNLLDSEFGLFKHNRDILVSVAGIASFVGVVLLTLSMVNVVEIKIGKLSCGNVYAIQSVVYLCTIVLVALLIYGSHMIAALWYCLTLERWYLRASDQ</sequence>
<dbReference type="EMBL" id="JAAARO010000002">
    <property type="protein sequence ID" value="KAF5752012.1"/>
    <property type="molecule type" value="Genomic_DNA"/>
</dbReference>
<accession>A0A7J7E024</accession>
<keyword evidence="1" id="KW-1133">Transmembrane helix</keyword>
<dbReference type="AlphaFoldDB" id="A0A7J7E024"/>
<evidence type="ECO:0000313" key="3">
    <source>
        <dbReference type="Proteomes" id="UP000593562"/>
    </source>
</evidence>
<dbReference type="PANTHER" id="PTHR33430:SF1">
    <property type="entry name" value="PGG DOMAIN-CONTAINING PROTEIN"/>
    <property type="match status" value="1"/>
</dbReference>
<feature type="transmembrane region" description="Helical" evidence="1">
    <location>
        <begin position="109"/>
        <end position="129"/>
    </location>
</feature>
<proteinExistence type="predicted"/>
<dbReference type="OrthoDB" id="666653at2759"/>
<protein>
    <recommendedName>
        <fullName evidence="4">PGG domain-containing protein</fullName>
    </recommendedName>
</protein>
<organism evidence="2 3">
    <name type="scientific">Tripterygium wilfordii</name>
    <name type="common">Thunder God vine</name>
    <dbReference type="NCBI Taxonomy" id="458696"/>
    <lineage>
        <taxon>Eukaryota</taxon>
        <taxon>Viridiplantae</taxon>
        <taxon>Streptophyta</taxon>
        <taxon>Embryophyta</taxon>
        <taxon>Tracheophyta</taxon>
        <taxon>Spermatophyta</taxon>
        <taxon>Magnoliopsida</taxon>
        <taxon>eudicotyledons</taxon>
        <taxon>Gunneridae</taxon>
        <taxon>Pentapetalae</taxon>
        <taxon>rosids</taxon>
        <taxon>fabids</taxon>
        <taxon>Celastrales</taxon>
        <taxon>Celastraceae</taxon>
        <taxon>Tripterygium</taxon>
    </lineage>
</organism>
<evidence type="ECO:0000313" key="2">
    <source>
        <dbReference type="EMBL" id="KAF5752012.1"/>
    </source>
</evidence>
<dbReference type="InParanoid" id="A0A7J7E024"/>
<keyword evidence="1" id="KW-0812">Transmembrane</keyword>
<feature type="transmembrane region" description="Helical" evidence="1">
    <location>
        <begin position="150"/>
        <end position="174"/>
    </location>
</feature>
<gene>
    <name evidence="2" type="ORF">HS088_TW02G01032</name>
</gene>
<comment type="caution">
    <text evidence="2">The sequence shown here is derived from an EMBL/GenBank/DDBJ whole genome shotgun (WGS) entry which is preliminary data.</text>
</comment>
<keyword evidence="1" id="KW-0472">Membrane</keyword>
<reference evidence="2 3" key="1">
    <citation type="journal article" date="2020" name="Nat. Commun.">
        <title>Genome of Tripterygium wilfordii and identification of cytochrome P450 involved in triptolide biosynthesis.</title>
        <authorList>
            <person name="Tu L."/>
            <person name="Su P."/>
            <person name="Zhang Z."/>
            <person name="Gao L."/>
            <person name="Wang J."/>
            <person name="Hu T."/>
            <person name="Zhou J."/>
            <person name="Zhang Y."/>
            <person name="Zhao Y."/>
            <person name="Liu Y."/>
            <person name="Song Y."/>
            <person name="Tong Y."/>
            <person name="Lu Y."/>
            <person name="Yang J."/>
            <person name="Xu C."/>
            <person name="Jia M."/>
            <person name="Peters R.J."/>
            <person name="Huang L."/>
            <person name="Gao W."/>
        </authorList>
    </citation>
    <scope>NUCLEOTIDE SEQUENCE [LARGE SCALE GENOMIC DNA]</scope>
    <source>
        <strain evidence="3">cv. XIE 37</strain>
        <tissue evidence="2">Leaf</tissue>
    </source>
</reference>
<evidence type="ECO:0000256" key="1">
    <source>
        <dbReference type="SAM" id="Phobius"/>
    </source>
</evidence>
<dbReference type="PANTHER" id="PTHR33430">
    <property type="entry name" value="MATERNAL EFFECT EMBRYO ARREST PROTEIN"/>
    <property type="match status" value="1"/>
</dbReference>
<evidence type="ECO:0008006" key="4">
    <source>
        <dbReference type="Google" id="ProtNLM"/>
    </source>
</evidence>
<feature type="transmembrane region" description="Helical" evidence="1">
    <location>
        <begin position="23"/>
        <end position="43"/>
    </location>
</feature>